<accession>A0AAV3Z9I6</accession>
<protein>
    <submittedName>
        <fullName evidence="2">Uncharacterized protein</fullName>
    </submittedName>
</protein>
<evidence type="ECO:0000256" key="1">
    <source>
        <dbReference type="SAM" id="Phobius"/>
    </source>
</evidence>
<evidence type="ECO:0000313" key="3">
    <source>
        <dbReference type="Proteomes" id="UP000735302"/>
    </source>
</evidence>
<gene>
    <name evidence="2" type="ORF">PoB_001793300</name>
</gene>
<reference evidence="2 3" key="1">
    <citation type="journal article" date="2021" name="Elife">
        <title>Chloroplast acquisition without the gene transfer in kleptoplastic sea slugs, Plakobranchus ocellatus.</title>
        <authorList>
            <person name="Maeda T."/>
            <person name="Takahashi S."/>
            <person name="Yoshida T."/>
            <person name="Shimamura S."/>
            <person name="Takaki Y."/>
            <person name="Nagai Y."/>
            <person name="Toyoda A."/>
            <person name="Suzuki Y."/>
            <person name="Arimoto A."/>
            <person name="Ishii H."/>
            <person name="Satoh N."/>
            <person name="Nishiyama T."/>
            <person name="Hasebe M."/>
            <person name="Maruyama T."/>
            <person name="Minagawa J."/>
            <person name="Obokata J."/>
            <person name="Shigenobu S."/>
        </authorList>
    </citation>
    <scope>NUCLEOTIDE SEQUENCE [LARGE SCALE GENOMIC DNA]</scope>
</reference>
<sequence length="132" mass="14677">MKFHCHHQPQHQHINSVIIVISSSSRTAAIAAIAAAAITAAVAAITWSPKLFPVSAEPDRISLQGKIAALKSKDRLRQKMKRQQKSLCRGLWHETEVNQIPLMSPLQMKALLTIWDEVVKFIHISGINLLNS</sequence>
<keyword evidence="3" id="KW-1185">Reference proteome</keyword>
<evidence type="ECO:0000313" key="2">
    <source>
        <dbReference type="EMBL" id="GFN91427.1"/>
    </source>
</evidence>
<organism evidence="2 3">
    <name type="scientific">Plakobranchus ocellatus</name>
    <dbReference type="NCBI Taxonomy" id="259542"/>
    <lineage>
        <taxon>Eukaryota</taxon>
        <taxon>Metazoa</taxon>
        <taxon>Spiralia</taxon>
        <taxon>Lophotrochozoa</taxon>
        <taxon>Mollusca</taxon>
        <taxon>Gastropoda</taxon>
        <taxon>Heterobranchia</taxon>
        <taxon>Euthyneura</taxon>
        <taxon>Panpulmonata</taxon>
        <taxon>Sacoglossa</taxon>
        <taxon>Placobranchoidea</taxon>
        <taxon>Plakobranchidae</taxon>
        <taxon>Plakobranchus</taxon>
    </lineage>
</organism>
<feature type="transmembrane region" description="Helical" evidence="1">
    <location>
        <begin position="28"/>
        <end position="47"/>
    </location>
</feature>
<dbReference type="EMBL" id="BLXT01002143">
    <property type="protein sequence ID" value="GFN91427.1"/>
    <property type="molecule type" value="Genomic_DNA"/>
</dbReference>
<dbReference type="AlphaFoldDB" id="A0AAV3Z9I6"/>
<keyword evidence="1" id="KW-0812">Transmembrane</keyword>
<keyword evidence="1" id="KW-1133">Transmembrane helix</keyword>
<keyword evidence="1" id="KW-0472">Membrane</keyword>
<name>A0AAV3Z9I6_9GAST</name>
<dbReference type="Proteomes" id="UP000735302">
    <property type="component" value="Unassembled WGS sequence"/>
</dbReference>
<proteinExistence type="predicted"/>
<comment type="caution">
    <text evidence="2">The sequence shown here is derived from an EMBL/GenBank/DDBJ whole genome shotgun (WGS) entry which is preliminary data.</text>
</comment>